<dbReference type="GO" id="GO:0008675">
    <property type="term" value="F:2-dehydro-3-deoxy-phosphogluconate aldolase activity"/>
    <property type="evidence" value="ECO:0007669"/>
    <property type="project" value="UniProtKB-ARBA"/>
</dbReference>
<dbReference type="InterPro" id="IPR002220">
    <property type="entry name" value="DapA-like"/>
</dbReference>
<accession>A0A1H8WCQ4</accession>
<dbReference type="Pfam" id="PF00701">
    <property type="entry name" value="DHDPS"/>
    <property type="match status" value="1"/>
</dbReference>
<dbReference type="EMBL" id="FODV01000027">
    <property type="protein sequence ID" value="SEP25452.1"/>
    <property type="molecule type" value="Genomic_DNA"/>
</dbReference>
<keyword evidence="3" id="KW-1185">Reference proteome</keyword>
<reference evidence="3" key="1">
    <citation type="submission" date="2016-10" db="EMBL/GenBank/DDBJ databases">
        <authorList>
            <person name="Varghese N."/>
            <person name="Submissions S."/>
        </authorList>
    </citation>
    <scope>NUCLEOTIDE SEQUENCE [LARGE SCALE GENOMIC DNA]</scope>
    <source>
        <strain evidence="3">CGMCC 1.10121</strain>
    </source>
</reference>
<dbReference type="PANTHER" id="PTHR12128">
    <property type="entry name" value="DIHYDRODIPICOLINATE SYNTHASE"/>
    <property type="match status" value="1"/>
</dbReference>
<dbReference type="OrthoDB" id="33636at2157"/>
<dbReference type="Proteomes" id="UP000199126">
    <property type="component" value="Unassembled WGS sequence"/>
</dbReference>
<sequence length="312" mass="34046">MPLAESEVKERLRGVAAGLLTPFDKTGDIEYWKITENAESLYESGLRTFLAAANISEYHSLSQTERTKVTEASLEGVPSDACVLAGVGGSTDAAQELVHAYDRLGVDAHMVMPPDHTYVHELGLLDYFDKIAAETDTPFVPYIRGFDPSVEFLADLTRLENVVGIKYAIKNPVKLGAAIAAGADDVVWVNGLAEPYAVSYWAEGIEGFSAGVSNFRPEVGLELFDALTTGDWERARLLRNACLPYQNFRDRPGQNNTLSGAVSVPAVKLGLELAGLHGGDVREPIRPLAPEEEAELEEIYHRLDDDIERLIG</sequence>
<dbReference type="SMART" id="SM01130">
    <property type="entry name" value="DHDPS"/>
    <property type="match status" value="1"/>
</dbReference>
<evidence type="ECO:0000313" key="3">
    <source>
        <dbReference type="Proteomes" id="UP000199126"/>
    </source>
</evidence>
<feature type="active site" description="Proton donor/acceptor" evidence="1">
    <location>
        <position position="142"/>
    </location>
</feature>
<gene>
    <name evidence="2" type="ORF">SAMN04487948_12730</name>
</gene>
<dbReference type="AlphaFoldDB" id="A0A1H8WCQ4"/>
<protein>
    <submittedName>
        <fullName evidence="2">4-hydroxy-tetrahydrodipicolinate synthase</fullName>
    </submittedName>
</protein>
<dbReference type="InterPro" id="IPR013785">
    <property type="entry name" value="Aldolase_TIM"/>
</dbReference>
<feature type="active site" description="Schiff-base intermediate with substrate" evidence="1">
    <location>
        <position position="166"/>
    </location>
</feature>
<dbReference type="RefSeq" id="WP_089827764.1">
    <property type="nucleotide sequence ID" value="NZ_FODV01000027.1"/>
</dbReference>
<dbReference type="Gene3D" id="3.20.20.70">
    <property type="entry name" value="Aldolase class I"/>
    <property type="match status" value="1"/>
</dbReference>
<dbReference type="GO" id="GO:0008840">
    <property type="term" value="F:4-hydroxy-tetrahydrodipicolinate synthase activity"/>
    <property type="evidence" value="ECO:0007669"/>
    <property type="project" value="TreeGrafter"/>
</dbReference>
<name>A0A1H8WCQ4_9EURY</name>
<dbReference type="CDD" id="cd00408">
    <property type="entry name" value="DHDPS-like"/>
    <property type="match status" value="1"/>
</dbReference>
<evidence type="ECO:0000256" key="1">
    <source>
        <dbReference type="PIRSR" id="PIRSR001365-1"/>
    </source>
</evidence>
<dbReference type="SUPFAM" id="SSF51569">
    <property type="entry name" value="Aldolase"/>
    <property type="match status" value="1"/>
</dbReference>
<dbReference type="PANTHER" id="PTHR12128:SF19">
    <property type="entry name" value="5-DEHYDRO-4-DEOXYGLUCARATE DEHYDRATASE 2-RELATED"/>
    <property type="match status" value="1"/>
</dbReference>
<evidence type="ECO:0000313" key="2">
    <source>
        <dbReference type="EMBL" id="SEP25452.1"/>
    </source>
</evidence>
<dbReference type="PIRSF" id="PIRSF001365">
    <property type="entry name" value="DHDPS"/>
    <property type="match status" value="1"/>
</dbReference>
<organism evidence="2 3">
    <name type="scientific">Halogranum amylolyticum</name>
    <dbReference type="NCBI Taxonomy" id="660520"/>
    <lineage>
        <taxon>Archaea</taxon>
        <taxon>Methanobacteriati</taxon>
        <taxon>Methanobacteriota</taxon>
        <taxon>Stenosarchaea group</taxon>
        <taxon>Halobacteria</taxon>
        <taxon>Halobacteriales</taxon>
        <taxon>Haloferacaceae</taxon>
    </lineage>
</organism>
<proteinExistence type="predicted"/>